<feature type="signal peptide" evidence="1">
    <location>
        <begin position="1"/>
        <end position="28"/>
    </location>
</feature>
<accession>A0ABU3C1X8</accession>
<dbReference type="InterPro" id="IPR011042">
    <property type="entry name" value="6-blade_b-propeller_TolB-like"/>
</dbReference>
<evidence type="ECO:0000256" key="1">
    <source>
        <dbReference type="SAM" id="SignalP"/>
    </source>
</evidence>
<reference evidence="4 5" key="1">
    <citation type="submission" date="2023-09" db="EMBL/GenBank/DDBJ databases">
        <authorList>
            <person name="Rey-Velasco X."/>
        </authorList>
    </citation>
    <scope>NUCLEOTIDE SEQUENCE [LARGE SCALE GENOMIC DNA]</scope>
    <source>
        <strain evidence="4 5">W335</strain>
    </source>
</reference>
<feature type="domain" description="Glucose/Sorbosone dehydrogenase" evidence="2">
    <location>
        <begin position="118"/>
        <end position="304"/>
    </location>
</feature>
<sequence>MHKTIKRAPLGIALTLAGAVLMPGVAGAASMDERLDQLNLPPGFQIEVYAEVPGARSLAFGQSTGTVFVGTRGKKLFGVVDKDKDRKADRVVTLMDDLKVGNGVAMHQGNLYVAEQHRITRVGGAGFDIDMPFSQMREEIFTDLPDKAHHGWRYIAFGPDGKLYVTVGAPCNICDPEGIEATVIRMDPDGSNMEVYARGVRNSVGIDFQPGTGIPYFTDNGVDMMGDERPAGELNAAPEAGMHFGFPYYAGGDDRQNDWKDKEAPQDVTFPVTEFRAHTANLGFRFYTGEMFPGDYRGDAIVAQHGSWNRSSPIGYRLMRVAFDDDGNATGKDVFVDGWLQDGEAWGRPVDTLQLPDGSLLVSDDYAGVIYRISYQADGESDSANKADTASDFAMPESVVAHADGRLFVTEIGEFGKDGDGRVTVITPDGERRTLADGLDDPKGIDLWRDELYVADNTRLRRVGLDGETSVVADTGDFPGTATFLNDVEIDGEGRVYVSDSGSDAGDNAGIYRVSPEGEAELVFDATESDAMNRPNGLLMDGPDALLVADFGNGRLFRLQLNTGELTTLNNGFGGADGLVRDSHGNLYVSDWNNGRVFMLHDLRATPMLMRDGFKAAADIALSADGRKLLVPDMKAGSLQTLPLD</sequence>
<feature type="domain" description="SMP-30/Gluconolactonase/LRE-like region" evidence="3">
    <location>
        <begin position="450"/>
        <end position="599"/>
    </location>
</feature>
<dbReference type="Pfam" id="PF07995">
    <property type="entry name" value="GSDH"/>
    <property type="match status" value="1"/>
</dbReference>
<protein>
    <submittedName>
        <fullName evidence="4">SMP-30/gluconolactonase/LRE family protein</fullName>
    </submittedName>
</protein>
<dbReference type="SUPFAM" id="SSF50952">
    <property type="entry name" value="Soluble quinoprotein glucose dehydrogenase"/>
    <property type="match status" value="1"/>
</dbReference>
<gene>
    <name evidence="4" type="ORF">RM532_11420</name>
</gene>
<name>A0ABU3C1X8_9GAMM</name>
<keyword evidence="5" id="KW-1185">Reference proteome</keyword>
<dbReference type="PANTHER" id="PTHR33546">
    <property type="entry name" value="LARGE, MULTIFUNCTIONAL SECRETED PROTEIN-RELATED"/>
    <property type="match status" value="1"/>
</dbReference>
<dbReference type="InterPro" id="IPR011041">
    <property type="entry name" value="Quinoprot_gluc/sorb_DH_b-prop"/>
</dbReference>
<dbReference type="InterPro" id="IPR013658">
    <property type="entry name" value="SGL"/>
</dbReference>
<evidence type="ECO:0000313" key="5">
    <source>
        <dbReference type="Proteomes" id="UP001251857"/>
    </source>
</evidence>
<organism evidence="4 5">
    <name type="scientific">Spectribacter hydrogenoxidans</name>
    <dbReference type="NCBI Taxonomy" id="3075608"/>
    <lineage>
        <taxon>Bacteria</taxon>
        <taxon>Pseudomonadati</taxon>
        <taxon>Pseudomonadota</taxon>
        <taxon>Gammaproteobacteria</taxon>
        <taxon>Salinisphaerales</taxon>
        <taxon>Salinisphaeraceae</taxon>
        <taxon>Spectribacter</taxon>
    </lineage>
</organism>
<dbReference type="EMBL" id="JAVRIB010000011">
    <property type="protein sequence ID" value="MDT0635562.1"/>
    <property type="molecule type" value="Genomic_DNA"/>
</dbReference>
<evidence type="ECO:0000259" key="2">
    <source>
        <dbReference type="Pfam" id="PF07995"/>
    </source>
</evidence>
<dbReference type="SUPFAM" id="SSF63829">
    <property type="entry name" value="Calcium-dependent phosphotriesterase"/>
    <property type="match status" value="1"/>
</dbReference>
<dbReference type="RefSeq" id="WP_311653459.1">
    <property type="nucleotide sequence ID" value="NZ_JAVRIB010000011.1"/>
</dbReference>
<dbReference type="Proteomes" id="UP001251857">
    <property type="component" value="Unassembled WGS sequence"/>
</dbReference>
<evidence type="ECO:0000259" key="3">
    <source>
        <dbReference type="Pfam" id="PF08450"/>
    </source>
</evidence>
<comment type="caution">
    <text evidence="4">The sequence shown here is derived from an EMBL/GenBank/DDBJ whole genome shotgun (WGS) entry which is preliminary data.</text>
</comment>
<evidence type="ECO:0000313" key="4">
    <source>
        <dbReference type="EMBL" id="MDT0635562.1"/>
    </source>
</evidence>
<dbReference type="PANTHER" id="PTHR33546:SF1">
    <property type="entry name" value="LARGE, MULTIFUNCTIONAL SECRETED PROTEIN"/>
    <property type="match status" value="1"/>
</dbReference>
<dbReference type="InterPro" id="IPR012938">
    <property type="entry name" value="Glc/Sorbosone_DH"/>
</dbReference>
<dbReference type="Gene3D" id="2.120.10.30">
    <property type="entry name" value="TolB, C-terminal domain"/>
    <property type="match status" value="2"/>
</dbReference>
<proteinExistence type="predicted"/>
<feature type="chain" id="PRO_5046079011" evidence="1">
    <location>
        <begin position="29"/>
        <end position="645"/>
    </location>
</feature>
<dbReference type="Pfam" id="PF08450">
    <property type="entry name" value="SGL"/>
    <property type="match status" value="1"/>
</dbReference>
<dbReference type="CDD" id="cd05819">
    <property type="entry name" value="NHL"/>
    <property type="match status" value="1"/>
</dbReference>
<keyword evidence="1" id="KW-0732">Signal</keyword>